<dbReference type="InterPro" id="IPR002181">
    <property type="entry name" value="Fibrinogen_a/b/g_C_dom"/>
</dbReference>
<feature type="chain" id="PRO_5047275678" evidence="2">
    <location>
        <begin position="21"/>
        <end position="239"/>
    </location>
</feature>
<feature type="signal peptide" evidence="2">
    <location>
        <begin position="1"/>
        <end position="20"/>
    </location>
</feature>
<dbReference type="GeneID" id="100371197"/>
<reference evidence="5" key="1">
    <citation type="submission" date="2025-08" db="UniProtKB">
        <authorList>
            <consortium name="RefSeq"/>
        </authorList>
    </citation>
    <scope>IDENTIFICATION</scope>
    <source>
        <tissue evidence="5">Testes</tissue>
    </source>
</reference>
<dbReference type="PANTHER" id="PTHR19143:SF458">
    <property type="entry name" value="FIBRINOGEN C-TERMINAL DOMAIN-CONTAINING PROTEIN-RELATED"/>
    <property type="match status" value="1"/>
</dbReference>
<evidence type="ECO:0000256" key="2">
    <source>
        <dbReference type="SAM" id="SignalP"/>
    </source>
</evidence>
<accession>A0ABM0GJS3</accession>
<dbReference type="CDD" id="cd00087">
    <property type="entry name" value="FReD"/>
    <property type="match status" value="1"/>
</dbReference>
<keyword evidence="4" id="KW-1185">Reference proteome</keyword>
<dbReference type="InterPro" id="IPR050373">
    <property type="entry name" value="Fibrinogen_C-term_domain"/>
</dbReference>
<dbReference type="Gene3D" id="3.90.215.10">
    <property type="entry name" value="Gamma Fibrinogen, chain A, domain 1"/>
    <property type="match status" value="1"/>
</dbReference>
<dbReference type="InterPro" id="IPR020837">
    <property type="entry name" value="Fibrinogen_CS"/>
</dbReference>
<dbReference type="PANTHER" id="PTHR19143">
    <property type="entry name" value="FIBRINOGEN/TENASCIN/ANGIOPOEITIN"/>
    <property type="match status" value="1"/>
</dbReference>
<sequence length="239" mass="27505">MTGCFYGLLVYCCLMMSTSTCPFYGQLTGRDCYETSLKSPSVVSGVYTITVSEDKPLKVYCDMKTDGGGWTVIQRRRDGSEDFYREWIDYKTGFGNIREEFWLGLDNIHSLTNQDKEYSLRIDMEDFDNNHASAQYNHFSVGNEQNGYKLNVRDYSGTAGDSLSYHNDMEFATKDRDNNNCAVTSYGAWWYNHCHWSNLNGKYAGGHNSRDDANDSWNTWRGADYGLKMIEMKIRPSMK</sequence>
<dbReference type="Proteomes" id="UP000694865">
    <property type="component" value="Unplaced"/>
</dbReference>
<evidence type="ECO:0000313" key="4">
    <source>
        <dbReference type="Proteomes" id="UP000694865"/>
    </source>
</evidence>
<protein>
    <submittedName>
        <fullName evidence="5">Tenascin-R-like</fullName>
    </submittedName>
</protein>
<dbReference type="PROSITE" id="PS00514">
    <property type="entry name" value="FIBRINOGEN_C_1"/>
    <property type="match status" value="1"/>
</dbReference>
<dbReference type="SMART" id="SM00186">
    <property type="entry name" value="FBG"/>
    <property type="match status" value="1"/>
</dbReference>
<evidence type="ECO:0000256" key="1">
    <source>
        <dbReference type="ARBA" id="ARBA00023157"/>
    </source>
</evidence>
<dbReference type="InterPro" id="IPR014716">
    <property type="entry name" value="Fibrinogen_a/b/g_C_1"/>
</dbReference>
<evidence type="ECO:0000313" key="5">
    <source>
        <dbReference type="RefSeq" id="XP_002731388.1"/>
    </source>
</evidence>
<organism evidence="4 5">
    <name type="scientific">Saccoglossus kowalevskii</name>
    <name type="common">Acorn worm</name>
    <dbReference type="NCBI Taxonomy" id="10224"/>
    <lineage>
        <taxon>Eukaryota</taxon>
        <taxon>Metazoa</taxon>
        <taxon>Hemichordata</taxon>
        <taxon>Enteropneusta</taxon>
        <taxon>Harrimaniidae</taxon>
        <taxon>Saccoglossus</taxon>
    </lineage>
</organism>
<feature type="domain" description="Fibrinogen C-terminal" evidence="3">
    <location>
        <begin position="23"/>
        <end position="238"/>
    </location>
</feature>
<dbReference type="SUPFAM" id="SSF56496">
    <property type="entry name" value="Fibrinogen C-terminal domain-like"/>
    <property type="match status" value="1"/>
</dbReference>
<dbReference type="PROSITE" id="PS51406">
    <property type="entry name" value="FIBRINOGEN_C_2"/>
    <property type="match status" value="1"/>
</dbReference>
<name>A0ABM0GJS3_SACKO</name>
<dbReference type="NCBIfam" id="NF040941">
    <property type="entry name" value="GGGWT_bact"/>
    <property type="match status" value="1"/>
</dbReference>
<dbReference type="Pfam" id="PF00147">
    <property type="entry name" value="Fibrinogen_C"/>
    <property type="match status" value="1"/>
</dbReference>
<keyword evidence="1" id="KW-1015">Disulfide bond</keyword>
<gene>
    <name evidence="5" type="primary">LOC100371197</name>
</gene>
<dbReference type="RefSeq" id="XP_002731388.1">
    <property type="nucleotide sequence ID" value="XM_002731342.2"/>
</dbReference>
<keyword evidence="2" id="KW-0732">Signal</keyword>
<dbReference type="InterPro" id="IPR036056">
    <property type="entry name" value="Fibrinogen-like_C"/>
</dbReference>
<evidence type="ECO:0000259" key="3">
    <source>
        <dbReference type="PROSITE" id="PS51406"/>
    </source>
</evidence>
<proteinExistence type="predicted"/>